<comment type="caution">
    <text evidence="1">The sequence shown here is derived from an EMBL/GenBank/DDBJ whole genome shotgun (WGS) entry which is preliminary data.</text>
</comment>
<protein>
    <submittedName>
        <fullName evidence="1">Uncharacterized protein</fullName>
    </submittedName>
</protein>
<accession>A0ABN7NJQ5</accession>
<keyword evidence="2" id="KW-1185">Reference proteome</keyword>
<reference evidence="1" key="1">
    <citation type="submission" date="2021-03" db="EMBL/GenBank/DDBJ databases">
        <authorList>
            <person name="Tran Van P."/>
        </authorList>
    </citation>
    <scope>NUCLEOTIDE SEQUENCE</scope>
</reference>
<dbReference type="Proteomes" id="UP001153148">
    <property type="component" value="Unassembled WGS sequence"/>
</dbReference>
<evidence type="ECO:0000313" key="2">
    <source>
        <dbReference type="Proteomes" id="UP001153148"/>
    </source>
</evidence>
<gene>
    <name evidence="1" type="ORF">TPAB3V08_LOCUS1908</name>
</gene>
<name>A0ABN7NJQ5_TIMPD</name>
<evidence type="ECO:0000313" key="1">
    <source>
        <dbReference type="EMBL" id="CAG2054892.1"/>
    </source>
</evidence>
<sequence>MITDKEEYHHRLVGPRSLARRIIIIAWLSHDHWQGGLSSSLGWAPITDKEEYHPTAVGPNSDQPCQSRTVFTPMLEPGAVEAEFDLIPELLHWGSNLGPLDL</sequence>
<dbReference type="EMBL" id="CAJPIN010001840">
    <property type="protein sequence ID" value="CAG2054892.1"/>
    <property type="molecule type" value="Genomic_DNA"/>
</dbReference>
<proteinExistence type="predicted"/>
<organism evidence="1 2">
    <name type="scientific">Timema podura</name>
    <name type="common">Walking stick</name>
    <dbReference type="NCBI Taxonomy" id="61482"/>
    <lineage>
        <taxon>Eukaryota</taxon>
        <taxon>Metazoa</taxon>
        <taxon>Ecdysozoa</taxon>
        <taxon>Arthropoda</taxon>
        <taxon>Hexapoda</taxon>
        <taxon>Insecta</taxon>
        <taxon>Pterygota</taxon>
        <taxon>Neoptera</taxon>
        <taxon>Polyneoptera</taxon>
        <taxon>Phasmatodea</taxon>
        <taxon>Timematodea</taxon>
        <taxon>Timematoidea</taxon>
        <taxon>Timematidae</taxon>
        <taxon>Timema</taxon>
    </lineage>
</organism>